<keyword evidence="1" id="KW-0093">Biotin biosynthesis</keyword>
<evidence type="ECO:0000313" key="2">
    <source>
        <dbReference type="EMBL" id="ANI92201.1"/>
    </source>
</evidence>
<dbReference type="InterPro" id="IPR027417">
    <property type="entry name" value="P-loop_NTPase"/>
</dbReference>
<keyword evidence="1" id="KW-0460">Magnesium</keyword>
<dbReference type="KEGG" id="dtm:BJL86_1419"/>
<keyword evidence="3" id="KW-1185">Reference proteome</keyword>
<keyword evidence="1" id="KW-0479">Metal-binding</keyword>
<dbReference type="PANTHER" id="PTHR43210">
    <property type="entry name" value="DETHIOBIOTIN SYNTHETASE"/>
    <property type="match status" value="1"/>
</dbReference>
<reference evidence="2 3" key="1">
    <citation type="submission" date="2016-06" db="EMBL/GenBank/DDBJ databases">
        <title>Complete genome sequence of a saline-alkali tolerant type strain Dietzia timorensis ID05-A0528T.</title>
        <authorList>
            <person name="Wu X."/>
        </authorList>
    </citation>
    <scope>NUCLEOTIDE SEQUENCE [LARGE SCALE GENOMIC DNA]</scope>
    <source>
        <strain evidence="2 3">ID05-A0528</strain>
    </source>
</reference>
<proteinExistence type="inferred from homology"/>
<dbReference type="HAMAP" id="MF_00336">
    <property type="entry name" value="BioD"/>
    <property type="match status" value="1"/>
</dbReference>
<dbReference type="EMBL" id="CP015961">
    <property type="protein sequence ID" value="ANI92201.1"/>
    <property type="molecule type" value="Genomic_DNA"/>
</dbReference>
<protein>
    <recommendedName>
        <fullName evidence="1">ATP-dependent dethiobiotin synthetase BioD</fullName>
        <ecNumber evidence="1">6.3.3.3</ecNumber>
    </recommendedName>
    <alternativeName>
        <fullName evidence="1">DTB synthetase</fullName>
        <shortName evidence="1">DTBS</shortName>
    </alternativeName>
    <alternativeName>
        <fullName evidence="1">Dethiobiotin synthase</fullName>
    </alternativeName>
</protein>
<dbReference type="GO" id="GO:0005524">
    <property type="term" value="F:ATP binding"/>
    <property type="evidence" value="ECO:0007669"/>
    <property type="project" value="UniProtKB-UniRule"/>
</dbReference>
<dbReference type="GO" id="GO:0000287">
    <property type="term" value="F:magnesium ion binding"/>
    <property type="evidence" value="ECO:0007669"/>
    <property type="project" value="UniProtKB-UniRule"/>
</dbReference>
<dbReference type="UniPathway" id="UPA00078">
    <property type="reaction ID" value="UER00161"/>
</dbReference>
<dbReference type="PIRSF" id="PIRSF006755">
    <property type="entry name" value="DTB_synth"/>
    <property type="match status" value="1"/>
</dbReference>
<dbReference type="GO" id="GO:0009102">
    <property type="term" value="P:biotin biosynthetic process"/>
    <property type="evidence" value="ECO:0007669"/>
    <property type="project" value="UniProtKB-UniRule"/>
</dbReference>
<feature type="binding site" evidence="1">
    <location>
        <position position="19"/>
    </location>
    <ligand>
        <name>Mg(2+)</name>
        <dbReference type="ChEBI" id="CHEBI:18420"/>
    </ligand>
</feature>
<organism evidence="2 3">
    <name type="scientific">Dietzia timorensis</name>
    <dbReference type="NCBI Taxonomy" id="499555"/>
    <lineage>
        <taxon>Bacteria</taxon>
        <taxon>Bacillati</taxon>
        <taxon>Actinomycetota</taxon>
        <taxon>Actinomycetes</taxon>
        <taxon>Mycobacteriales</taxon>
        <taxon>Dietziaceae</taxon>
        <taxon>Dietzia</taxon>
    </lineage>
</organism>
<evidence type="ECO:0000313" key="3">
    <source>
        <dbReference type="Proteomes" id="UP000186104"/>
    </source>
</evidence>
<comment type="similarity">
    <text evidence="1">Belongs to the dethiobiotin synthetase family.</text>
</comment>
<dbReference type="EC" id="6.3.3.3" evidence="1"/>
<dbReference type="InterPro" id="IPR004472">
    <property type="entry name" value="DTB_synth_BioD"/>
</dbReference>
<comment type="subunit">
    <text evidence="1">Homodimer.</text>
</comment>
<comment type="subcellular location">
    <subcellularLocation>
        <location evidence="1">Cytoplasm</location>
    </subcellularLocation>
</comment>
<keyword evidence="1" id="KW-0067">ATP-binding</keyword>
<comment type="pathway">
    <text evidence="1">Cofactor biosynthesis; biotin biosynthesis; biotin from 7,8-diaminononanoate: step 1/2.</text>
</comment>
<dbReference type="GO" id="GO:0005829">
    <property type="term" value="C:cytosol"/>
    <property type="evidence" value="ECO:0007669"/>
    <property type="project" value="TreeGrafter"/>
</dbReference>
<feature type="binding site" evidence="1">
    <location>
        <position position="56"/>
    </location>
    <ligand>
        <name>Mg(2+)</name>
        <dbReference type="ChEBI" id="CHEBI:18420"/>
    </ligand>
</feature>
<comment type="cofactor">
    <cofactor evidence="1">
        <name>Mg(2+)</name>
        <dbReference type="ChEBI" id="CHEBI:18420"/>
    </cofactor>
</comment>
<dbReference type="GO" id="GO:0004141">
    <property type="term" value="F:dethiobiotin synthase activity"/>
    <property type="evidence" value="ECO:0007669"/>
    <property type="project" value="UniProtKB-UniRule"/>
</dbReference>
<accession>A0A173LL54</accession>
<feature type="binding site" evidence="1">
    <location>
        <position position="56"/>
    </location>
    <ligand>
        <name>ATP</name>
        <dbReference type="ChEBI" id="CHEBI:30616"/>
    </ligand>
</feature>
<comment type="catalytic activity">
    <reaction evidence="1">
        <text>(7R,8S)-7,8-diammoniononanoate + CO2 + ATP = (4R,5S)-dethiobiotin + ADP + phosphate + 3 H(+)</text>
        <dbReference type="Rhea" id="RHEA:15805"/>
        <dbReference type="ChEBI" id="CHEBI:15378"/>
        <dbReference type="ChEBI" id="CHEBI:16526"/>
        <dbReference type="ChEBI" id="CHEBI:30616"/>
        <dbReference type="ChEBI" id="CHEBI:43474"/>
        <dbReference type="ChEBI" id="CHEBI:149469"/>
        <dbReference type="ChEBI" id="CHEBI:149473"/>
        <dbReference type="ChEBI" id="CHEBI:456216"/>
        <dbReference type="EC" id="6.3.3.3"/>
    </reaction>
</comment>
<dbReference type="CDD" id="cd03109">
    <property type="entry name" value="DTBS"/>
    <property type="match status" value="1"/>
</dbReference>
<feature type="binding site" evidence="1">
    <location>
        <begin position="177"/>
        <end position="178"/>
    </location>
    <ligand>
        <name>ATP</name>
        <dbReference type="ChEBI" id="CHEBI:30616"/>
    </ligand>
</feature>
<dbReference type="Gene3D" id="3.40.50.300">
    <property type="entry name" value="P-loop containing nucleotide triphosphate hydrolases"/>
    <property type="match status" value="1"/>
</dbReference>
<feature type="active site" evidence="1">
    <location>
        <position position="40"/>
    </location>
</feature>
<comment type="function">
    <text evidence="1">Catalyzes a mechanistically unusual reaction, the ATP-dependent insertion of CO2 between the N7 and N8 nitrogen atoms of 7,8-diaminopelargonic acid (DAPA, also called 7,8-diammoniononanoate) to form a ureido ring.</text>
</comment>
<dbReference type="PANTHER" id="PTHR43210:SF5">
    <property type="entry name" value="DETHIOBIOTIN SYNTHETASE"/>
    <property type="match status" value="1"/>
</dbReference>
<dbReference type="Pfam" id="PF13500">
    <property type="entry name" value="AAA_26"/>
    <property type="match status" value="1"/>
</dbReference>
<dbReference type="STRING" id="499555.BJL86_1419"/>
<dbReference type="NCBIfam" id="TIGR00347">
    <property type="entry name" value="bioD"/>
    <property type="match status" value="1"/>
</dbReference>
<dbReference type="SUPFAM" id="SSF52540">
    <property type="entry name" value="P-loop containing nucleoside triphosphate hydrolases"/>
    <property type="match status" value="1"/>
</dbReference>
<keyword evidence="1" id="KW-0963">Cytoplasm</keyword>
<feature type="binding site" evidence="1">
    <location>
        <position position="44"/>
    </location>
    <ligand>
        <name>substrate</name>
    </ligand>
</feature>
<name>A0A173LL54_9ACTN</name>
<dbReference type="AlphaFoldDB" id="A0A173LL54"/>
<gene>
    <name evidence="1" type="primary">bioD</name>
    <name evidence="2" type="ORF">BJL86_1419</name>
</gene>
<comment type="caution">
    <text evidence="1">Lacks conserved residue(s) required for the propagation of feature annotation.</text>
</comment>
<feature type="binding site" evidence="1">
    <location>
        <begin position="112"/>
        <end position="115"/>
    </location>
    <ligand>
        <name>ATP</name>
        <dbReference type="ChEBI" id="CHEBI:30616"/>
    </ligand>
</feature>
<feature type="binding site" evidence="1">
    <location>
        <position position="112"/>
    </location>
    <ligand>
        <name>Mg(2+)</name>
        <dbReference type="ChEBI" id="CHEBI:18420"/>
    </ligand>
</feature>
<keyword evidence="1" id="KW-0436">Ligase</keyword>
<evidence type="ECO:0000256" key="1">
    <source>
        <dbReference type="HAMAP-Rule" id="MF_00336"/>
    </source>
</evidence>
<dbReference type="Proteomes" id="UP000186104">
    <property type="component" value="Chromosome"/>
</dbReference>
<dbReference type="RefSeq" id="WP_231887162.1">
    <property type="nucleotide sequence ID" value="NZ_CP015961.1"/>
</dbReference>
<sequence length="235" mass="24300">MAESRILMVTGTGTDIGKTMVTAAIASSLRDEGLRVGLCKPVQTGLDADAPGDVDDAAQLSGVSTTSEFFRYPEPLAPETAARRAGMAPPVLGELATRIERFAAGVDVTLVEGAGGVLVRLGPELTLVDLAVELSARGHKVSAVVVVRAGLGTLSDTELTVDRLRSSGIAIAGTVLGMWPDRPDLAQNCNLEDLPRLTGVPVIGKLPAAVGRLGPGEFRAGARNWLEGGALTLLR</sequence>
<keyword evidence="1" id="KW-0547">Nucleotide-binding</keyword>